<dbReference type="Proteomes" id="UP000662185">
    <property type="component" value="Unassembled WGS sequence"/>
</dbReference>
<keyword evidence="4" id="KW-1185">Reference proteome</keyword>
<dbReference type="Pfam" id="PF07589">
    <property type="entry name" value="PEP-CTERM"/>
    <property type="match status" value="1"/>
</dbReference>
<sequence length="210" mass="21458">MFNFKSKLLGAAAVLPIAVAGFFTCAGSAQAYEGAFTFDGDGTTATIDNTGFDFTAPNKIELGLTDGDFSGDTSGSIFDISFPGLPTLFIDIDGAGKQLTVSSFANPVFTAISGGVDISFNFIGSFEEGSQATGNIDFTTFDFPGVSKLAPGNATAAQTAYNAGSNINAVFKGVTVATATQAVPEPTTMLGLGLVAAGMTVARRRKLVRA</sequence>
<organism evidence="3 4">
    <name type="scientific">Anabaena sphaerica FACHB-251</name>
    <dbReference type="NCBI Taxonomy" id="2692883"/>
    <lineage>
        <taxon>Bacteria</taxon>
        <taxon>Bacillati</taxon>
        <taxon>Cyanobacteriota</taxon>
        <taxon>Cyanophyceae</taxon>
        <taxon>Nostocales</taxon>
        <taxon>Nostocaceae</taxon>
        <taxon>Anabaena</taxon>
    </lineage>
</organism>
<dbReference type="NCBIfam" id="TIGR02595">
    <property type="entry name" value="PEP_CTERM"/>
    <property type="match status" value="1"/>
</dbReference>
<evidence type="ECO:0000256" key="1">
    <source>
        <dbReference type="SAM" id="SignalP"/>
    </source>
</evidence>
<feature type="signal peptide" evidence="1">
    <location>
        <begin position="1"/>
        <end position="31"/>
    </location>
</feature>
<evidence type="ECO:0000259" key="2">
    <source>
        <dbReference type="Pfam" id="PF07589"/>
    </source>
</evidence>
<reference evidence="4" key="1">
    <citation type="journal article" date="2020" name="ISME J.">
        <title>Comparative genomics reveals insights into cyanobacterial evolution and habitat adaptation.</title>
        <authorList>
            <person name="Chen M.Y."/>
            <person name="Teng W.K."/>
            <person name="Zhao L."/>
            <person name="Hu C.X."/>
            <person name="Zhou Y.K."/>
            <person name="Han B.P."/>
            <person name="Song L.R."/>
            <person name="Shu W.S."/>
        </authorList>
    </citation>
    <scope>NUCLEOTIDE SEQUENCE [LARGE SCALE GENOMIC DNA]</scope>
    <source>
        <strain evidence="4">FACHB-251</strain>
    </source>
</reference>
<evidence type="ECO:0000313" key="3">
    <source>
        <dbReference type="EMBL" id="MBD2293841.1"/>
    </source>
</evidence>
<evidence type="ECO:0000313" key="4">
    <source>
        <dbReference type="Proteomes" id="UP000662185"/>
    </source>
</evidence>
<feature type="chain" id="PRO_5036979149" evidence="1">
    <location>
        <begin position="32"/>
        <end position="210"/>
    </location>
</feature>
<protein>
    <submittedName>
        <fullName evidence="3">PEP-CTERM sorting domain-containing protein</fullName>
    </submittedName>
</protein>
<accession>A0A927A130</accession>
<dbReference type="RefSeq" id="WP_190559615.1">
    <property type="nucleotide sequence ID" value="NZ_JACJQU010000004.1"/>
</dbReference>
<dbReference type="AlphaFoldDB" id="A0A927A130"/>
<gene>
    <name evidence="3" type="ORF">H6G06_10125</name>
</gene>
<proteinExistence type="predicted"/>
<feature type="domain" description="Ice-binding protein C-terminal" evidence="2">
    <location>
        <begin position="182"/>
        <end position="205"/>
    </location>
</feature>
<dbReference type="EMBL" id="JACJQU010000004">
    <property type="protein sequence ID" value="MBD2293841.1"/>
    <property type="molecule type" value="Genomic_DNA"/>
</dbReference>
<keyword evidence="1" id="KW-0732">Signal</keyword>
<comment type="caution">
    <text evidence="3">The sequence shown here is derived from an EMBL/GenBank/DDBJ whole genome shotgun (WGS) entry which is preliminary data.</text>
</comment>
<dbReference type="InterPro" id="IPR013424">
    <property type="entry name" value="Ice-binding_C"/>
</dbReference>
<name>A0A927A130_9NOST</name>